<dbReference type="Gene3D" id="1.50.10.10">
    <property type="match status" value="1"/>
</dbReference>
<dbReference type="InterPro" id="IPR032856">
    <property type="entry name" value="GDE_N_bis"/>
</dbReference>
<evidence type="ECO:0000259" key="2">
    <source>
        <dbReference type="Pfam" id="PF22422"/>
    </source>
</evidence>
<dbReference type="SUPFAM" id="SSF48208">
    <property type="entry name" value="Six-hairpin glycosidases"/>
    <property type="match status" value="1"/>
</dbReference>
<dbReference type="EMBL" id="JAFDVD010000006">
    <property type="protein sequence ID" value="MBM6399803.1"/>
    <property type="molecule type" value="Genomic_DNA"/>
</dbReference>
<organism evidence="3 4">
    <name type="scientific">Phycicoccus sonneratiae</name>
    <dbReference type="NCBI Taxonomy" id="2807628"/>
    <lineage>
        <taxon>Bacteria</taxon>
        <taxon>Bacillati</taxon>
        <taxon>Actinomycetota</taxon>
        <taxon>Actinomycetes</taxon>
        <taxon>Micrococcales</taxon>
        <taxon>Intrasporangiaceae</taxon>
        <taxon>Phycicoccus</taxon>
    </lineage>
</organism>
<keyword evidence="4" id="KW-1185">Reference proteome</keyword>
<dbReference type="Pfam" id="PF22422">
    <property type="entry name" value="MGH1-like_GH"/>
    <property type="match status" value="1"/>
</dbReference>
<dbReference type="InterPro" id="IPR054491">
    <property type="entry name" value="MGH1-like_GH"/>
</dbReference>
<evidence type="ECO:0000259" key="1">
    <source>
        <dbReference type="Pfam" id="PF14742"/>
    </source>
</evidence>
<dbReference type="Pfam" id="PF14742">
    <property type="entry name" value="GDE_N_bis"/>
    <property type="match status" value="1"/>
</dbReference>
<feature type="domain" description="Mannosylglycerate hydrolase MGH1-like glycoside hydrolase" evidence="2">
    <location>
        <begin position="304"/>
        <end position="599"/>
    </location>
</feature>
<evidence type="ECO:0000313" key="4">
    <source>
        <dbReference type="Proteomes" id="UP001430172"/>
    </source>
</evidence>
<dbReference type="RefSeq" id="WP_204130288.1">
    <property type="nucleotide sequence ID" value="NZ_JAFDVD010000006.1"/>
</dbReference>
<dbReference type="InterPro" id="IPR012341">
    <property type="entry name" value="6hp_glycosidase-like_sf"/>
</dbReference>
<evidence type="ECO:0000313" key="3">
    <source>
        <dbReference type="EMBL" id="MBM6399803.1"/>
    </source>
</evidence>
<proteinExistence type="predicted"/>
<protein>
    <submittedName>
        <fullName evidence="3">Amylo-alpha-1,6-glucosidase</fullName>
    </submittedName>
</protein>
<reference evidence="3" key="1">
    <citation type="submission" date="2021-02" db="EMBL/GenBank/DDBJ databases">
        <title>Phycicoccus sp. MQZ13P-5T, whole genome shotgun sequence.</title>
        <authorList>
            <person name="Tuo L."/>
        </authorList>
    </citation>
    <scope>NUCLEOTIDE SEQUENCE</scope>
    <source>
        <strain evidence="3">MQZ13P-5</strain>
    </source>
</reference>
<name>A0ABS2CIX3_9MICO</name>
<dbReference type="Proteomes" id="UP001430172">
    <property type="component" value="Unassembled WGS sequence"/>
</dbReference>
<gene>
    <name evidence="3" type="ORF">JQN70_05355</name>
</gene>
<accession>A0ABS2CIX3</accession>
<sequence length="702" mass="73035">MHPSPPPCQDPQPADERSRQPWLHELEVAVRGPVTSLSLADGDVDAAGPGGEATGVFVDDRRVVHRLAVRLDGRPATGVAASSRAGVTETVGVARHLGSPGPDPTVEVARRRVLVDAGLDEVVTVRNRWDQEVSCRVEVLVAGDGADLHDVKHGVAQPVPSPASASGDTLEWADERHRVRVSAEGAHATAGDDGGVLACDVVVPAAGSVDLVVRVRCERVAATDFDAEAGADLVDLDGVVVTASDSRLDRVVGTSLADLRHLAMRDPLDPADAFAAAGTPWYLTLFGRDSLWAARLALPFGTDLARGTLRALARRQGTVDDVPTAQAPGKIPHEIRRGAFGSAGGMVLPSVYYGTVDATPLWVRLLHDAWRWGMDAVVVHELAPALRGCLAWMERAAAGSPDGLLRYLDESGTGLANQGWKDSGDSMRDATGRIAEGPIALVETQAYAVEAALSAATLLEEVLGEDGGRWRDWAADLSRAVRDRFWVQGEGAPLLAMALDGAGRPVDGLGSNIGHALGTGLLDPAREAVVADALSGPDLLGPLGISTLSRSNPAYNPIGYHTGSVWTHDTAICALGLARAGRGDAASALLRSLVDVASRSDDRWPELYGADPVLGQPVPYPASCRPQAWAAASAGALVEVLLGVRPDAPGGQVRLAPLAPSPFGSVRVEGLRLGGASWSVSLDASGDVVDVVAPDGVEVVVG</sequence>
<comment type="caution">
    <text evidence="3">The sequence shown here is derived from an EMBL/GenBank/DDBJ whole genome shotgun (WGS) entry which is preliminary data.</text>
</comment>
<feature type="domain" description="Putative glycogen debranching enzyme N-terminal" evidence="1">
    <location>
        <begin position="31"/>
        <end position="213"/>
    </location>
</feature>
<dbReference type="InterPro" id="IPR008928">
    <property type="entry name" value="6-hairpin_glycosidase_sf"/>
</dbReference>